<proteinExistence type="predicted"/>
<organism evidence="2 3">
    <name type="scientific">Xanthoceras sorbifolium</name>
    <dbReference type="NCBI Taxonomy" id="99658"/>
    <lineage>
        <taxon>Eukaryota</taxon>
        <taxon>Viridiplantae</taxon>
        <taxon>Streptophyta</taxon>
        <taxon>Embryophyta</taxon>
        <taxon>Tracheophyta</taxon>
        <taxon>Spermatophyta</taxon>
        <taxon>Magnoliopsida</taxon>
        <taxon>eudicotyledons</taxon>
        <taxon>Gunneridae</taxon>
        <taxon>Pentapetalae</taxon>
        <taxon>rosids</taxon>
        <taxon>malvids</taxon>
        <taxon>Sapindales</taxon>
        <taxon>Sapindaceae</taxon>
        <taxon>Xanthoceroideae</taxon>
        <taxon>Xanthoceras</taxon>
    </lineage>
</organism>
<evidence type="ECO:0000313" key="3">
    <source>
        <dbReference type="Proteomes" id="UP000827721"/>
    </source>
</evidence>
<dbReference type="InterPro" id="IPR005162">
    <property type="entry name" value="Retrotrans_gag_dom"/>
</dbReference>
<gene>
    <name evidence="2" type="ORF">JRO89_XSUnG0180200</name>
</gene>
<reference evidence="2 3" key="1">
    <citation type="submission" date="2021-02" db="EMBL/GenBank/DDBJ databases">
        <title>Plant Genome Project.</title>
        <authorList>
            <person name="Zhang R.-G."/>
        </authorList>
    </citation>
    <scope>NUCLEOTIDE SEQUENCE [LARGE SCALE GENOMIC DNA]</scope>
    <source>
        <tissue evidence="2">Leaves</tissue>
    </source>
</reference>
<evidence type="ECO:0000259" key="1">
    <source>
        <dbReference type="Pfam" id="PF03732"/>
    </source>
</evidence>
<dbReference type="Proteomes" id="UP000827721">
    <property type="component" value="Unassembled WGS sequence"/>
</dbReference>
<keyword evidence="3" id="KW-1185">Reference proteome</keyword>
<accession>A0ABQ8GY01</accession>
<evidence type="ECO:0000313" key="2">
    <source>
        <dbReference type="EMBL" id="KAH7511671.1"/>
    </source>
</evidence>
<sequence>MKDLTMGLQTLDAKVEQQIWRNQLPPPSIPLPSPVGQCSQVPLTQNFTEAALQLKSMRLDVPHDDALDWFDWMSKNHLIFGWPEFLVAIEIRFGPSEYEDHFGKLSKLVQSNALVDYQHQFEQLANKIPGVPDHALVSCFVSGLRNDLRKEIQVYKPQSLIQAMGLAQLDDDKCKGRLFLFMVDDDSSHDVDDPVDVPLYQELVEPITKIPEISLHVMAGQPCPRTLRIKDRFLVFGCKL</sequence>
<dbReference type="Pfam" id="PF03732">
    <property type="entry name" value="Retrotrans_gag"/>
    <property type="match status" value="1"/>
</dbReference>
<dbReference type="EMBL" id="JAFEMO010000500">
    <property type="protein sequence ID" value="KAH7511671.1"/>
    <property type="molecule type" value="Genomic_DNA"/>
</dbReference>
<feature type="domain" description="Retrotransposon gag" evidence="1">
    <location>
        <begin position="64"/>
        <end position="145"/>
    </location>
</feature>
<protein>
    <recommendedName>
        <fullName evidence="1">Retrotransposon gag domain-containing protein</fullName>
    </recommendedName>
</protein>
<comment type="caution">
    <text evidence="2">The sequence shown here is derived from an EMBL/GenBank/DDBJ whole genome shotgun (WGS) entry which is preliminary data.</text>
</comment>
<name>A0ABQ8GY01_9ROSI</name>